<reference evidence="7 8" key="1">
    <citation type="submission" date="2021-03" db="EMBL/GenBank/DDBJ databases">
        <title>Genomic Encyclopedia of Type Strains, Phase IV (KMG-IV): sequencing the most valuable type-strain genomes for metagenomic binning, comparative biology and taxonomic classification.</title>
        <authorList>
            <person name="Goeker M."/>
        </authorList>
    </citation>
    <scope>NUCLEOTIDE SEQUENCE [LARGE SCALE GENOMIC DNA]</scope>
    <source>
        <strain evidence="7 8">DSM 28650</strain>
    </source>
</reference>
<gene>
    <name evidence="7" type="ORF">J2Z44_002817</name>
</gene>
<evidence type="ECO:0000256" key="3">
    <source>
        <dbReference type="ARBA" id="ARBA00023136"/>
    </source>
</evidence>
<sequence length="589" mass="64512">MKKTQKITAQGKLRLTSVFCILTLIFTLLLSRLFYIMVNKSKTYKALAQSQWTNQMKLSPRRGNILDRNGNKLAVTVDEYRIELDFVTLNQTLKEKKMTLDELVPKLSTILGMKVEDINGIFNKKLDNGDPITSAILKRNVEKAPADELKALGLRGIIISPELERFYPNNNLLSQVIGHTDYDGKGITGVEFNYGKELEGMLGLKGFQSDITGNELPYDSFNVNAINGEDVVLTIDQYIQLLAEKAAEKALKDNKAKSVSITIMDPNNGEVLAMTNKPDYNLNAPWEVGSTSEEIQNAWKNNAIQSAFEPGSIFKAITAAAALENNLVDENYKFSCNGSLKVAGQTIYCWERNGHGEENLVDILKNSCNVGFMELGEKIGKDKLLEFAKKMGFGEKTGIDLPGESTGILSEGGSIGPVELATMSFGQGIAVTQVQYLAAFNAIANGGNLITPHIMKDVVRYENGTKVVDKEYEQTNPKKVISDTTSARLRSALEKVVTEGVGKPAFVEGLHIGGKTGTAQKSNSSTGKYESEKYITSFAGMAPVDNPKITMLITINEPDPSKYYAAQTAAPVGKTLFTDIMNYLNSKAP</sequence>
<dbReference type="Pfam" id="PF00905">
    <property type="entry name" value="Transpeptidase"/>
    <property type="match status" value="1"/>
</dbReference>
<dbReference type="Gene3D" id="3.30.450.330">
    <property type="match status" value="1"/>
</dbReference>
<feature type="domain" description="Penicillin-binding protein transpeptidase" evidence="5">
    <location>
        <begin position="260"/>
        <end position="576"/>
    </location>
</feature>
<dbReference type="Gene3D" id="3.90.1310.10">
    <property type="entry name" value="Penicillin-binding protein 2a (Domain 2)"/>
    <property type="match status" value="1"/>
</dbReference>
<proteinExistence type="inferred from homology"/>
<feature type="domain" description="Penicillin-binding protein dimerisation" evidence="6">
    <location>
        <begin position="59"/>
        <end position="214"/>
    </location>
</feature>
<evidence type="ECO:0000256" key="2">
    <source>
        <dbReference type="ARBA" id="ARBA00007171"/>
    </source>
</evidence>
<dbReference type="EMBL" id="JAGGLL010000021">
    <property type="protein sequence ID" value="MBP2022992.1"/>
    <property type="molecule type" value="Genomic_DNA"/>
</dbReference>
<keyword evidence="8" id="KW-1185">Reference proteome</keyword>
<accession>A0ABS4K5E3</accession>
<name>A0ABS4K5E3_9CLOT</name>
<protein>
    <submittedName>
        <fullName evidence="7">Stage V sporulation protein D (Sporulation-specific penicillin-binding protein)</fullName>
    </submittedName>
</protein>
<dbReference type="InterPro" id="IPR005311">
    <property type="entry name" value="PBP_dimer"/>
</dbReference>
<evidence type="ECO:0000259" key="5">
    <source>
        <dbReference type="Pfam" id="PF00905"/>
    </source>
</evidence>
<dbReference type="Proteomes" id="UP001519308">
    <property type="component" value="Unassembled WGS sequence"/>
</dbReference>
<dbReference type="PANTHER" id="PTHR30627">
    <property type="entry name" value="PEPTIDOGLYCAN D,D-TRANSPEPTIDASE"/>
    <property type="match status" value="1"/>
</dbReference>
<evidence type="ECO:0000313" key="7">
    <source>
        <dbReference type="EMBL" id="MBP2022992.1"/>
    </source>
</evidence>
<evidence type="ECO:0000259" key="6">
    <source>
        <dbReference type="Pfam" id="PF03717"/>
    </source>
</evidence>
<dbReference type="InterPro" id="IPR001460">
    <property type="entry name" value="PCN-bd_Tpept"/>
</dbReference>
<dbReference type="SUPFAM" id="SSF56601">
    <property type="entry name" value="beta-lactamase/transpeptidase-like"/>
    <property type="match status" value="1"/>
</dbReference>
<dbReference type="SUPFAM" id="SSF56519">
    <property type="entry name" value="Penicillin binding protein dimerisation domain"/>
    <property type="match status" value="1"/>
</dbReference>
<keyword evidence="3 4" id="KW-0472">Membrane</keyword>
<evidence type="ECO:0000313" key="8">
    <source>
        <dbReference type="Proteomes" id="UP001519308"/>
    </source>
</evidence>
<comment type="subcellular location">
    <subcellularLocation>
        <location evidence="1">Membrane</location>
    </subcellularLocation>
</comment>
<organism evidence="7 8">
    <name type="scientific">Clostridium punense</name>
    <dbReference type="NCBI Taxonomy" id="1054297"/>
    <lineage>
        <taxon>Bacteria</taxon>
        <taxon>Bacillati</taxon>
        <taxon>Bacillota</taxon>
        <taxon>Clostridia</taxon>
        <taxon>Eubacteriales</taxon>
        <taxon>Clostridiaceae</taxon>
        <taxon>Clostridium</taxon>
    </lineage>
</organism>
<comment type="caution">
    <text evidence="7">The sequence shown here is derived from an EMBL/GenBank/DDBJ whole genome shotgun (WGS) entry which is preliminary data.</text>
</comment>
<feature type="transmembrane region" description="Helical" evidence="4">
    <location>
        <begin position="12"/>
        <end position="35"/>
    </location>
</feature>
<dbReference type="InterPro" id="IPR050515">
    <property type="entry name" value="Beta-lactam/transpept"/>
</dbReference>
<dbReference type="PANTHER" id="PTHR30627:SF1">
    <property type="entry name" value="PEPTIDOGLYCAN D,D-TRANSPEPTIDASE FTSI"/>
    <property type="match status" value="1"/>
</dbReference>
<dbReference type="InterPro" id="IPR036138">
    <property type="entry name" value="PBP_dimer_sf"/>
</dbReference>
<dbReference type="Pfam" id="PF03717">
    <property type="entry name" value="PBP_dimer"/>
    <property type="match status" value="1"/>
</dbReference>
<dbReference type="Gene3D" id="3.40.710.10">
    <property type="entry name" value="DD-peptidase/beta-lactamase superfamily"/>
    <property type="match status" value="1"/>
</dbReference>
<keyword evidence="4" id="KW-1133">Transmembrane helix</keyword>
<comment type="similarity">
    <text evidence="2">Belongs to the transpeptidase family.</text>
</comment>
<evidence type="ECO:0000256" key="1">
    <source>
        <dbReference type="ARBA" id="ARBA00004370"/>
    </source>
</evidence>
<evidence type="ECO:0000256" key="4">
    <source>
        <dbReference type="SAM" id="Phobius"/>
    </source>
</evidence>
<keyword evidence="4" id="KW-0812">Transmembrane</keyword>
<dbReference type="InterPro" id="IPR012338">
    <property type="entry name" value="Beta-lactam/transpept-like"/>
</dbReference>